<dbReference type="Proteomes" id="UP000827721">
    <property type="component" value="Unassembled WGS sequence"/>
</dbReference>
<evidence type="ECO:0000256" key="3">
    <source>
        <dbReference type="ARBA" id="ARBA00022723"/>
    </source>
</evidence>
<comment type="caution">
    <text evidence="8">The sequence shown here is derived from an EMBL/GenBank/DDBJ whole genome shotgun (WGS) entry which is preliminary data.</text>
</comment>
<dbReference type="EC" id="2.3.2.27" evidence="2"/>
<dbReference type="SMART" id="SM00184">
    <property type="entry name" value="RING"/>
    <property type="match status" value="1"/>
</dbReference>
<dbReference type="CDD" id="cd16667">
    <property type="entry name" value="RING-H2_RNF126-like"/>
    <property type="match status" value="1"/>
</dbReference>
<name>A0ABQ8IGR6_9ROSI</name>
<dbReference type="InterPro" id="IPR001841">
    <property type="entry name" value="Znf_RING"/>
</dbReference>
<dbReference type="EMBL" id="JAFEMO010000002">
    <property type="protein sequence ID" value="KAH7575710.1"/>
    <property type="molecule type" value="Genomic_DNA"/>
</dbReference>
<comment type="catalytic activity">
    <reaction evidence="1">
        <text>S-ubiquitinyl-[E2 ubiquitin-conjugating enzyme]-L-cysteine + [acceptor protein]-L-lysine = [E2 ubiquitin-conjugating enzyme]-L-cysteine + N(6)-ubiquitinyl-[acceptor protein]-L-lysine.</text>
        <dbReference type="EC" id="2.3.2.27"/>
    </reaction>
</comment>
<dbReference type="Gene3D" id="3.30.40.10">
    <property type="entry name" value="Zinc/RING finger domain, C3HC4 (zinc finger)"/>
    <property type="match status" value="1"/>
</dbReference>
<dbReference type="PANTHER" id="PTHR15710">
    <property type="entry name" value="E3 UBIQUITIN-PROTEIN LIGASE PRAJA"/>
    <property type="match status" value="1"/>
</dbReference>
<protein>
    <recommendedName>
        <fullName evidence="2">RING-type E3 ubiquitin transferase</fullName>
        <ecNumber evidence="2">2.3.2.27</ecNumber>
    </recommendedName>
</protein>
<keyword evidence="3" id="KW-0479">Metal-binding</keyword>
<dbReference type="Pfam" id="PF13639">
    <property type="entry name" value="zf-RING_2"/>
    <property type="match status" value="1"/>
</dbReference>
<feature type="domain" description="RING-type" evidence="7">
    <location>
        <begin position="208"/>
        <end position="249"/>
    </location>
</feature>
<dbReference type="PANTHER" id="PTHR15710:SF116">
    <property type="entry name" value="RING_U-BOX SUPERFAMILY PROTEIN"/>
    <property type="match status" value="1"/>
</dbReference>
<accession>A0ABQ8IGR6</accession>
<evidence type="ECO:0000256" key="5">
    <source>
        <dbReference type="ARBA" id="ARBA00022833"/>
    </source>
</evidence>
<gene>
    <name evidence="8" type="ORF">JRO89_XS02G0200600</name>
</gene>
<evidence type="ECO:0000256" key="1">
    <source>
        <dbReference type="ARBA" id="ARBA00000900"/>
    </source>
</evidence>
<keyword evidence="4 6" id="KW-0863">Zinc-finger</keyword>
<evidence type="ECO:0000256" key="4">
    <source>
        <dbReference type="ARBA" id="ARBA00022771"/>
    </source>
</evidence>
<reference evidence="8 9" key="1">
    <citation type="submission" date="2021-02" db="EMBL/GenBank/DDBJ databases">
        <title>Plant Genome Project.</title>
        <authorList>
            <person name="Zhang R.-G."/>
        </authorList>
    </citation>
    <scope>NUCLEOTIDE SEQUENCE [LARGE SCALE GENOMIC DNA]</scope>
    <source>
        <tissue evidence="8">Leaves</tissue>
    </source>
</reference>
<dbReference type="InterPro" id="IPR013083">
    <property type="entry name" value="Znf_RING/FYVE/PHD"/>
</dbReference>
<organism evidence="8 9">
    <name type="scientific">Xanthoceras sorbifolium</name>
    <dbReference type="NCBI Taxonomy" id="99658"/>
    <lineage>
        <taxon>Eukaryota</taxon>
        <taxon>Viridiplantae</taxon>
        <taxon>Streptophyta</taxon>
        <taxon>Embryophyta</taxon>
        <taxon>Tracheophyta</taxon>
        <taxon>Spermatophyta</taxon>
        <taxon>Magnoliopsida</taxon>
        <taxon>eudicotyledons</taxon>
        <taxon>Gunneridae</taxon>
        <taxon>Pentapetalae</taxon>
        <taxon>rosids</taxon>
        <taxon>malvids</taxon>
        <taxon>Sapindales</taxon>
        <taxon>Sapindaceae</taxon>
        <taxon>Xanthoceroideae</taxon>
        <taxon>Xanthoceras</taxon>
    </lineage>
</organism>
<dbReference type="SUPFAM" id="SSF57850">
    <property type="entry name" value="RING/U-box"/>
    <property type="match status" value="1"/>
</dbReference>
<proteinExistence type="predicted"/>
<evidence type="ECO:0000256" key="2">
    <source>
        <dbReference type="ARBA" id="ARBA00012483"/>
    </source>
</evidence>
<evidence type="ECO:0000259" key="7">
    <source>
        <dbReference type="PROSITE" id="PS50089"/>
    </source>
</evidence>
<evidence type="ECO:0000313" key="8">
    <source>
        <dbReference type="EMBL" id="KAH7575710.1"/>
    </source>
</evidence>
<dbReference type="PROSITE" id="PS50089">
    <property type="entry name" value="ZF_RING_2"/>
    <property type="match status" value="1"/>
</dbReference>
<evidence type="ECO:0000313" key="9">
    <source>
        <dbReference type="Proteomes" id="UP000827721"/>
    </source>
</evidence>
<keyword evidence="5" id="KW-0862">Zinc</keyword>
<sequence length="327" mass="37971">MSLADHRPRVVVNGVRRTRTFHFFWCQICQRTIRFTSTNLHDHDLFCPHCSRQLFHELDISRPRLIADLTGFQPSPAARLLDSLATMLDRPSTGQHRDQRSNAVPNFDRRTTRWDMEMENDGPNIHSWISLQFVDPASPPQPTRPITTTPQLEVIPPRDNVSEAAIFENSMIELDRPAGPPPAPLSMIEALPIVKISETHLRNDALQCPVCKEEYEVGEEVRELPCKHLYHPDCIFPWLSIHNTCPVCRFELRDDSENDETPFNGVRNVENIYRLEEELANNIERWWSHFMSLTPIRSLSGWAQRYLDFIDVNLGAASSWWLSWLLR</sequence>
<evidence type="ECO:0000256" key="6">
    <source>
        <dbReference type="PROSITE-ProRule" id="PRU00175"/>
    </source>
</evidence>
<keyword evidence="9" id="KW-1185">Reference proteome</keyword>